<reference evidence="5" key="1">
    <citation type="submission" date="2020-02" db="EMBL/GenBank/DDBJ databases">
        <authorList>
            <person name="Meier V. D."/>
        </authorList>
    </citation>
    <scope>NUCLEOTIDE SEQUENCE</scope>
    <source>
        <strain evidence="5">AVDCRST_MAG85</strain>
    </source>
</reference>
<dbReference type="GO" id="GO:0004252">
    <property type="term" value="F:serine-type endopeptidase activity"/>
    <property type="evidence" value="ECO:0007669"/>
    <property type="project" value="InterPro"/>
</dbReference>
<keyword evidence="3" id="KW-0732">Signal</keyword>
<organism evidence="5">
    <name type="scientific">uncultured Solirubrobacteraceae bacterium</name>
    <dbReference type="NCBI Taxonomy" id="1162706"/>
    <lineage>
        <taxon>Bacteria</taxon>
        <taxon>Bacillati</taxon>
        <taxon>Actinomycetota</taxon>
        <taxon>Thermoleophilia</taxon>
        <taxon>Solirubrobacterales</taxon>
        <taxon>Solirubrobacteraceae</taxon>
        <taxon>environmental samples</taxon>
    </lineage>
</organism>
<feature type="non-terminal residue" evidence="5">
    <location>
        <position position="604"/>
    </location>
</feature>
<evidence type="ECO:0000256" key="1">
    <source>
        <dbReference type="PROSITE-ProRule" id="PRU01240"/>
    </source>
</evidence>
<feature type="signal peptide" evidence="3">
    <location>
        <begin position="1"/>
        <end position="35"/>
    </location>
</feature>
<dbReference type="GO" id="GO:0006508">
    <property type="term" value="P:proteolysis"/>
    <property type="evidence" value="ECO:0007669"/>
    <property type="project" value="InterPro"/>
</dbReference>
<dbReference type="InterPro" id="IPR036852">
    <property type="entry name" value="Peptidase_S8/S53_dom_sf"/>
</dbReference>
<dbReference type="AlphaFoldDB" id="A0A6J4SS13"/>
<dbReference type="Pfam" id="PF00082">
    <property type="entry name" value="Peptidase_S8"/>
    <property type="match status" value="1"/>
</dbReference>
<evidence type="ECO:0000256" key="3">
    <source>
        <dbReference type="SAM" id="SignalP"/>
    </source>
</evidence>
<dbReference type="SUPFAM" id="SSF52743">
    <property type="entry name" value="Subtilisin-like"/>
    <property type="match status" value="1"/>
</dbReference>
<feature type="region of interest" description="Disordered" evidence="2">
    <location>
        <begin position="230"/>
        <end position="251"/>
    </location>
</feature>
<sequence>MYHPAVPPRPRPIALVAAPLLLLALLVAGPSAGQAPPLPGGGLTGDDGGGGDGGSGSGRPPGGGTGAKGPGGRCTSQIDGPNDPDYADPERTGEASYNAQQWYLFDCIPQSAPLATDPEEAAGMSVNRAWREFGRGSPEVVVAYMEGGVNWRRPSARDLRRQAFVNAAELPTPSCGKDDCDGDGVFTALDFKDDPRVKKPLLHTETAGGITPEDLIVSFSDGRDDDGNGYADDVSGWNFHRDTNDPQTDQSRYEHANGEQRVIAGQADNGLFGAGVCPNCRFLSVKLGDEAIDRPDRIAEGIVYAVDSGAKVLCLVVASLGQSTAMQQAIDYAHDNGAVIVWASNDFESADHQDGMRFARVWPGNGSVADQSNRGGRTQPNDALTTTFRARSSVTSYGPHSLFSVASDDGSTSQSTPIQAGVAAMVHSAGLQFGRPLDANEVLQVVRSTASFIGPLPCPTCFQGAGDREFNIQYGYGRPNVAKAMEAVRDGAIPPTADIRTPDWYDEFNPTRSGAVDITAAVAAKRSSGYRWEIQVAPGPEPRDGDFRAIASGAGAAPQTARGRFDPASLPRSFWAGRYEAPTADRSSIERYNVTLRVRVVDAE</sequence>
<proteinExistence type="inferred from homology"/>
<evidence type="ECO:0000259" key="4">
    <source>
        <dbReference type="Pfam" id="PF00082"/>
    </source>
</evidence>
<comment type="caution">
    <text evidence="1">Lacks conserved residue(s) required for the propagation of feature annotation.</text>
</comment>
<evidence type="ECO:0000313" key="5">
    <source>
        <dbReference type="EMBL" id="CAA9503705.1"/>
    </source>
</evidence>
<feature type="domain" description="Peptidase S8/S53" evidence="4">
    <location>
        <begin position="140"/>
        <end position="477"/>
    </location>
</feature>
<accession>A0A6J4SS13</accession>
<comment type="similarity">
    <text evidence="1">Belongs to the peptidase S8 family.</text>
</comment>
<dbReference type="Gene3D" id="3.40.50.200">
    <property type="entry name" value="Peptidase S8/S53 domain"/>
    <property type="match status" value="1"/>
</dbReference>
<feature type="chain" id="PRO_5039328232" description="Peptidase S8/S53 domain-containing protein" evidence="3">
    <location>
        <begin position="36"/>
        <end position="604"/>
    </location>
</feature>
<gene>
    <name evidence="5" type="ORF">AVDCRST_MAG85-1924</name>
</gene>
<feature type="region of interest" description="Disordered" evidence="2">
    <location>
        <begin position="33"/>
        <end position="93"/>
    </location>
</feature>
<dbReference type="PROSITE" id="PS51892">
    <property type="entry name" value="SUBTILASE"/>
    <property type="match status" value="1"/>
</dbReference>
<feature type="compositionally biased region" description="Gly residues" evidence="2">
    <location>
        <begin position="40"/>
        <end position="72"/>
    </location>
</feature>
<name>A0A6J4SS13_9ACTN</name>
<dbReference type="InterPro" id="IPR000209">
    <property type="entry name" value="Peptidase_S8/S53_dom"/>
</dbReference>
<protein>
    <recommendedName>
        <fullName evidence="4">Peptidase S8/S53 domain-containing protein</fullName>
    </recommendedName>
</protein>
<dbReference type="EMBL" id="CADCVT010000209">
    <property type="protein sequence ID" value="CAA9503705.1"/>
    <property type="molecule type" value="Genomic_DNA"/>
</dbReference>
<evidence type="ECO:0000256" key="2">
    <source>
        <dbReference type="SAM" id="MobiDB-lite"/>
    </source>
</evidence>